<keyword evidence="3" id="KW-1185">Reference proteome</keyword>
<dbReference type="Proteomes" id="UP000198284">
    <property type="component" value="Unassembled WGS sequence"/>
</dbReference>
<dbReference type="GO" id="GO:0003677">
    <property type="term" value="F:DNA binding"/>
    <property type="evidence" value="ECO:0007669"/>
    <property type="project" value="UniProtKB-KW"/>
</dbReference>
<evidence type="ECO:0000313" key="2">
    <source>
        <dbReference type="EMBL" id="SNT37074.1"/>
    </source>
</evidence>
<organism evidence="2 3">
    <name type="scientific">Noviherbaspirillum humi</name>
    <dbReference type="NCBI Taxonomy" id="1688639"/>
    <lineage>
        <taxon>Bacteria</taxon>
        <taxon>Pseudomonadati</taxon>
        <taxon>Pseudomonadota</taxon>
        <taxon>Betaproteobacteria</taxon>
        <taxon>Burkholderiales</taxon>
        <taxon>Oxalobacteraceae</taxon>
        <taxon>Noviherbaspirillum</taxon>
    </lineage>
</organism>
<protein>
    <submittedName>
        <fullName evidence="2">Phage integrase protein</fullName>
    </submittedName>
</protein>
<accession>A0A239M4Z5</accession>
<dbReference type="RefSeq" id="WP_143131460.1">
    <property type="nucleotide sequence ID" value="NZ_FZOT01000030.1"/>
</dbReference>
<dbReference type="InterPro" id="IPR022169">
    <property type="entry name" value="DUF3701"/>
</dbReference>
<dbReference type="InterPro" id="IPR010998">
    <property type="entry name" value="Integrase_recombinase_N"/>
</dbReference>
<dbReference type="EMBL" id="FZOT01000030">
    <property type="protein sequence ID" value="SNT37074.1"/>
    <property type="molecule type" value="Genomic_DNA"/>
</dbReference>
<dbReference type="OrthoDB" id="8610787at2"/>
<reference evidence="2 3" key="1">
    <citation type="submission" date="2017-06" db="EMBL/GenBank/DDBJ databases">
        <authorList>
            <person name="Kim H.J."/>
            <person name="Triplett B.A."/>
        </authorList>
    </citation>
    <scope>NUCLEOTIDE SEQUENCE [LARGE SCALE GENOMIC DNA]</scope>
    <source>
        <strain evidence="2 3">U15</strain>
    </source>
</reference>
<dbReference type="SUPFAM" id="SSF56349">
    <property type="entry name" value="DNA breaking-rejoining enzymes"/>
    <property type="match status" value="1"/>
</dbReference>
<dbReference type="Pfam" id="PF12482">
    <property type="entry name" value="DUF3701"/>
    <property type="match status" value="1"/>
</dbReference>
<proteinExistence type="predicted"/>
<dbReference type="Gene3D" id="1.10.150.130">
    <property type="match status" value="1"/>
</dbReference>
<evidence type="ECO:0000256" key="1">
    <source>
        <dbReference type="ARBA" id="ARBA00023125"/>
    </source>
</evidence>
<dbReference type="AlphaFoldDB" id="A0A239M4Z5"/>
<evidence type="ECO:0000313" key="3">
    <source>
        <dbReference type="Proteomes" id="UP000198284"/>
    </source>
</evidence>
<sequence length="601" mass="67350">MSLSWLDNGTILIKVGAHHLAFLRGYLEGLDLATLARRYLETATSPDPELRVARTTLKWIRAQLLIVARRRGHFPEARLILIDPDKLRDVTVRVIPSLEEFREQRDPHELYSEAELIEIFQEEYGQPAGNERRVRRNERLRRRQLLALNTLEKMIGAPPALDDEVSGWLHPILAKRLQAANIHTLNDLRQIIAGRGYRWWTRVPRFGEKAAAQVLAWLGNEAVERSLGGSLDQRARTKASILRQRAQEVARPKSFGILPLEYLQPPPALDGSQGCNRGANSRIDAEDDLGAIGSWLARHDAKTASWRTNRKEAERFLLWSLVKRGKPLSSLDRDDCLAYRVFLESVGGERFAAEETAMWCAPRGTPRWSPFWRPFEGKLSASSINLSLTVAGSLCRWLAANGYLRANPWQSAKVRIRGEAVASARECFGVRHWKILQAFIDHSAPGLATERLRLLTHLIWHGHMRLGEVRLVSIGDLEKLVSGVTVTRWEKLDRSDRAALASAASRYLAVLQEQKVDLAKSNPALHALNATRGGGVASTGTRPLTPHAIYLLLCSLFRNCASLSGLSGEHTHALHGLFGAEVTQDLLAEIAKAQPRYLLRS</sequence>
<dbReference type="InterPro" id="IPR011010">
    <property type="entry name" value="DNA_brk_join_enz"/>
</dbReference>
<name>A0A239M4Z5_9BURK</name>
<gene>
    <name evidence="2" type="ORF">SAMN06265795_13018</name>
</gene>
<keyword evidence="1" id="KW-0238">DNA-binding</keyword>